<dbReference type="InterPro" id="IPR051318">
    <property type="entry name" value="Fe-S_L-Ser"/>
</dbReference>
<organism evidence="13 15">
    <name type="scientific">Trichococcus ilyis</name>
    <dbReference type="NCBI Taxonomy" id="640938"/>
    <lineage>
        <taxon>Bacteria</taxon>
        <taxon>Bacillati</taxon>
        <taxon>Bacillota</taxon>
        <taxon>Bacilli</taxon>
        <taxon>Lactobacillales</taxon>
        <taxon>Carnobacteriaceae</taxon>
        <taxon>Trichococcus</taxon>
    </lineage>
</organism>
<dbReference type="GO" id="GO:0006094">
    <property type="term" value="P:gluconeogenesis"/>
    <property type="evidence" value="ECO:0007669"/>
    <property type="project" value="UniProtKB-KW"/>
</dbReference>
<evidence type="ECO:0000313" key="14">
    <source>
        <dbReference type="EMBL" id="SEI62124.1"/>
    </source>
</evidence>
<dbReference type="PANTHER" id="PTHR30182:SF1">
    <property type="entry name" value="L-SERINE DEHYDRATASE 1"/>
    <property type="match status" value="1"/>
</dbReference>
<comment type="cofactor">
    <cofactor evidence="1 11">
        <name>[4Fe-4S] cluster</name>
        <dbReference type="ChEBI" id="CHEBI:49883"/>
    </cofactor>
</comment>
<evidence type="ECO:0000256" key="10">
    <source>
        <dbReference type="ARBA" id="ARBA00049406"/>
    </source>
</evidence>
<evidence type="ECO:0000256" key="11">
    <source>
        <dbReference type="RuleBase" id="RU366059"/>
    </source>
</evidence>
<dbReference type="GO" id="GO:0046872">
    <property type="term" value="F:metal ion binding"/>
    <property type="evidence" value="ECO:0007669"/>
    <property type="project" value="UniProtKB-KW"/>
</dbReference>
<evidence type="ECO:0000256" key="7">
    <source>
        <dbReference type="ARBA" id="ARBA00023004"/>
    </source>
</evidence>
<evidence type="ECO:0000256" key="9">
    <source>
        <dbReference type="ARBA" id="ARBA00023239"/>
    </source>
</evidence>
<dbReference type="Pfam" id="PF03313">
    <property type="entry name" value="SDH_alpha"/>
    <property type="match status" value="1"/>
</dbReference>
<dbReference type="InterPro" id="IPR004642">
    <property type="entry name" value="Ser_deHydtase_asu"/>
</dbReference>
<feature type="domain" description="Serine dehydratase-like alpha subunit" evidence="12">
    <location>
        <begin position="15"/>
        <end position="276"/>
    </location>
</feature>
<dbReference type="OrthoDB" id="9805537at2"/>
<evidence type="ECO:0000256" key="3">
    <source>
        <dbReference type="ARBA" id="ARBA00008636"/>
    </source>
</evidence>
<dbReference type="AlphaFoldDB" id="A0A143YBK9"/>
<dbReference type="STRING" id="640938.TR210_546"/>
<evidence type="ECO:0000313" key="13">
    <source>
        <dbReference type="EMBL" id="CZQ86719.1"/>
    </source>
</evidence>
<dbReference type="Proteomes" id="UP000076878">
    <property type="component" value="Unassembled WGS sequence"/>
</dbReference>
<evidence type="ECO:0000313" key="16">
    <source>
        <dbReference type="Proteomes" id="UP000199280"/>
    </source>
</evidence>
<evidence type="ECO:0000256" key="2">
    <source>
        <dbReference type="ARBA" id="ARBA00004742"/>
    </source>
</evidence>
<keyword evidence="6 11" id="KW-0479">Metal-binding</keyword>
<evidence type="ECO:0000256" key="5">
    <source>
        <dbReference type="ARBA" id="ARBA00022485"/>
    </source>
</evidence>
<evidence type="ECO:0000256" key="6">
    <source>
        <dbReference type="ARBA" id="ARBA00022723"/>
    </source>
</evidence>
<accession>A0A143YBK9</accession>
<keyword evidence="16" id="KW-1185">Reference proteome</keyword>
<dbReference type="PANTHER" id="PTHR30182">
    <property type="entry name" value="L-SERINE DEHYDRATASE"/>
    <property type="match status" value="1"/>
</dbReference>
<proteinExistence type="inferred from homology"/>
<dbReference type="Proteomes" id="UP000199280">
    <property type="component" value="Unassembled WGS sequence"/>
</dbReference>
<keyword evidence="9 11" id="KW-0456">Lyase</keyword>
<dbReference type="InterPro" id="IPR005130">
    <property type="entry name" value="Ser_deHydtase-like_asu"/>
</dbReference>
<dbReference type="GO" id="GO:0003941">
    <property type="term" value="F:L-serine ammonia-lyase activity"/>
    <property type="evidence" value="ECO:0007669"/>
    <property type="project" value="UniProtKB-UniRule"/>
</dbReference>
<dbReference type="NCBIfam" id="TIGR00718">
    <property type="entry name" value="sda_alpha"/>
    <property type="match status" value="1"/>
</dbReference>
<protein>
    <recommendedName>
        <fullName evidence="11">L-serine dehydratase</fullName>
        <ecNumber evidence="11">4.3.1.17</ecNumber>
    </recommendedName>
</protein>
<keyword evidence="7 11" id="KW-0408">Iron</keyword>
<keyword evidence="4 11" id="KW-0312">Gluconeogenesis</keyword>
<dbReference type="EMBL" id="FNYT01000002">
    <property type="protein sequence ID" value="SEI62124.1"/>
    <property type="molecule type" value="Genomic_DNA"/>
</dbReference>
<comment type="similarity">
    <text evidence="3 11">Belongs to the iron-sulfur dependent L-serine dehydratase family.</text>
</comment>
<dbReference type="GO" id="GO:0051539">
    <property type="term" value="F:4 iron, 4 sulfur cluster binding"/>
    <property type="evidence" value="ECO:0007669"/>
    <property type="project" value="UniProtKB-UniRule"/>
</dbReference>
<name>A0A143YBK9_9LACT</name>
<dbReference type="EC" id="4.3.1.17" evidence="11"/>
<evidence type="ECO:0000256" key="4">
    <source>
        <dbReference type="ARBA" id="ARBA00022432"/>
    </source>
</evidence>
<evidence type="ECO:0000313" key="15">
    <source>
        <dbReference type="Proteomes" id="UP000076878"/>
    </source>
</evidence>
<reference evidence="14 16" key="2">
    <citation type="submission" date="2016-10" db="EMBL/GenBank/DDBJ databases">
        <authorList>
            <person name="Varghese N."/>
            <person name="Submissions S."/>
        </authorList>
    </citation>
    <scope>NUCLEOTIDE SEQUENCE [LARGE SCALE GENOMIC DNA]</scope>
    <source>
        <strain evidence="14 16">DSM 22150</strain>
    </source>
</reference>
<dbReference type="EMBL" id="FJNB01000003">
    <property type="protein sequence ID" value="CZQ86719.1"/>
    <property type="molecule type" value="Genomic_DNA"/>
</dbReference>
<comment type="catalytic activity">
    <reaction evidence="10 11">
        <text>L-serine = pyruvate + NH4(+)</text>
        <dbReference type="Rhea" id="RHEA:19169"/>
        <dbReference type="ChEBI" id="CHEBI:15361"/>
        <dbReference type="ChEBI" id="CHEBI:28938"/>
        <dbReference type="ChEBI" id="CHEBI:33384"/>
        <dbReference type="EC" id="4.3.1.17"/>
    </reaction>
</comment>
<gene>
    <name evidence="14" type="ORF">SAMN05216375_10222</name>
    <name evidence="13" type="ORF">TR210_546</name>
</gene>
<evidence type="ECO:0000259" key="12">
    <source>
        <dbReference type="Pfam" id="PF03313"/>
    </source>
</evidence>
<keyword evidence="8 11" id="KW-0411">Iron-sulfur</keyword>
<comment type="pathway">
    <text evidence="2">Carbohydrate biosynthesis; gluconeogenesis.</text>
</comment>
<dbReference type="RefSeq" id="WP_068621334.1">
    <property type="nucleotide sequence ID" value="NZ_FJNB01000003.1"/>
</dbReference>
<evidence type="ECO:0000256" key="1">
    <source>
        <dbReference type="ARBA" id="ARBA00001966"/>
    </source>
</evidence>
<evidence type="ECO:0000256" key="8">
    <source>
        <dbReference type="ARBA" id="ARBA00023014"/>
    </source>
</evidence>
<sequence length="312" mass="32437">MYDTIAELVTAAEDSGKPISELMLLQEMAKSHRTRAEIWDQMRKNYHVMKAAVEKGLTGDGVFSPTGLTGGEAVKMRNYRLRGNTLSGNDLLIAVESALATNEVNASLGIICATPTAGSSGTLPGVMFAIKDKLALTEDQMVQMLFCSSGFGMVIANNAMIAGAAGGCQAEVGSASGMAAAAAVEIAGGTPEQAAEAMAMAISNLLGLVCDPVAGLVEIPCVKRNAIGAVNALISADMALAGLTNKIPADDVIEAMRKVGKNLPASLRETGLGGLAATREGVRLKMKIFGQELEVKPEWVDDQPPVKANPFE</sequence>
<reference evidence="13 15" key="1">
    <citation type="submission" date="2016-02" db="EMBL/GenBank/DDBJ databases">
        <authorList>
            <person name="Wen L."/>
            <person name="He K."/>
            <person name="Yang H."/>
        </authorList>
    </citation>
    <scope>NUCLEOTIDE SEQUENCE [LARGE SCALE GENOMIC DNA]</scope>
    <source>
        <strain evidence="13">Trichococcus_R210</strain>
    </source>
</reference>
<keyword evidence="5 11" id="KW-0004">4Fe-4S</keyword>